<feature type="transmembrane region" description="Helical" evidence="1">
    <location>
        <begin position="823"/>
        <end position="846"/>
    </location>
</feature>
<comment type="caution">
    <text evidence="2">The sequence shown here is derived from an EMBL/GenBank/DDBJ whole genome shotgun (WGS) entry which is preliminary data.</text>
</comment>
<sequence>MSDAGKPCTQDIQCQSGQCVLSYTDHSNYKCSNPNLSNTCSGGFMLVLYDDFSTDCKGALGTQCQPTQKDFCAYSCYPEVGSLNSLCSQIFLDCSSQTGTVSAILTSQQPILEICAKQNGEICSQYDECLSGQCYQTYEDLNIKKCSKLITCGSSIQVYISNSESSCKYPNGSACSSKNDCLSKACYPSFDNNDNLKCSVTKTCSTGEIQVFIDNSTSQCKKEIGEICGSSQDCANQQCYSDFSHVSDLKCAKFIQCTSNQIQYYLDNSNSDCKAINGQICSNASNCVSNACYLTLNDSSQMKCSLPVTCSQPNIGYYKDDSNSKCFNPGGETCNLNDGTCAYGCFQYQMGTSYKCSAGSSPSCNEQNIGLMKTPDYLVKCYLIADQDCSQTNDLCQYTCLMDIDQNKRKCSSQYITCSGQFQPFIQSKNPVCKLNNGIICNNDSDCVSNACYINFSNVTLNQKLCAKKVNCADRIPVYVNSNLSLCKVNIGNECKIQSDCFNKTCYPTENCIYKCSVSTTCLSPNTQFYQDNQTSVCKLAAGLSCSSNSDCGYNSCFVDFSAINQYHCAVKITCSQNETQVFIDSTNSACKQNIGETCSTLNNLDCVTKACYQTLVDNTYYKCSKPVTCSSPATQYFQDDLKSVCKIANGLDCSYNLECLSGFCYPVVNSTSKKCSSSSIECSSQGKIPALDSQNTPICVLDTGSTCSTEGPNDSCLSGICSQVKNQPSALKCVSLSSISTCQGCDSSHKCVIDSNNVGSCLLTDGNTGCTSDAVCANSCLLSLDNKFICSISCGECDSSKCISEPTGKQPKCKQNDLNGGAVAGIVITIIFVVFSFFFFCFCLIKRRKQKKETNPEQCQEQCQNQQEITSINLSNIAIQQEKITRLEVAEIRE</sequence>
<evidence type="ECO:0000313" key="4">
    <source>
        <dbReference type="Proteomes" id="UP001642409"/>
    </source>
</evidence>
<reference evidence="2" key="1">
    <citation type="submission" date="2023-06" db="EMBL/GenBank/DDBJ databases">
        <authorList>
            <person name="Kurt Z."/>
        </authorList>
    </citation>
    <scope>NUCLEOTIDE SEQUENCE</scope>
</reference>
<dbReference type="EMBL" id="CATOUU010000916">
    <property type="protein sequence ID" value="CAI9959271.1"/>
    <property type="molecule type" value="Genomic_DNA"/>
</dbReference>
<accession>A0AA86QPB6</accession>
<keyword evidence="1" id="KW-1133">Transmembrane helix</keyword>
<dbReference type="AlphaFoldDB" id="A0AA86QPB6"/>
<dbReference type="EMBL" id="CAXDID020000112">
    <property type="protein sequence ID" value="CAL6029860.1"/>
    <property type="molecule type" value="Genomic_DNA"/>
</dbReference>
<evidence type="ECO:0000313" key="3">
    <source>
        <dbReference type="EMBL" id="CAL6029860.1"/>
    </source>
</evidence>
<gene>
    <name evidence="3" type="ORF">HINF_LOCUS32737</name>
    <name evidence="2" type="ORF">HINF_LOCUS46916</name>
</gene>
<name>A0AA86QPB6_9EUKA</name>
<reference evidence="3 4" key="2">
    <citation type="submission" date="2024-07" db="EMBL/GenBank/DDBJ databases">
        <authorList>
            <person name="Akdeniz Z."/>
        </authorList>
    </citation>
    <scope>NUCLEOTIDE SEQUENCE [LARGE SCALE GENOMIC DNA]</scope>
</reference>
<organism evidence="2">
    <name type="scientific">Hexamita inflata</name>
    <dbReference type="NCBI Taxonomy" id="28002"/>
    <lineage>
        <taxon>Eukaryota</taxon>
        <taxon>Metamonada</taxon>
        <taxon>Diplomonadida</taxon>
        <taxon>Hexamitidae</taxon>
        <taxon>Hexamitinae</taxon>
        <taxon>Hexamita</taxon>
    </lineage>
</organism>
<keyword evidence="4" id="KW-1185">Reference proteome</keyword>
<proteinExistence type="predicted"/>
<dbReference type="Proteomes" id="UP001642409">
    <property type="component" value="Unassembled WGS sequence"/>
</dbReference>
<keyword evidence="1" id="KW-0812">Transmembrane</keyword>
<keyword evidence="1" id="KW-0472">Membrane</keyword>
<evidence type="ECO:0000313" key="2">
    <source>
        <dbReference type="EMBL" id="CAI9959271.1"/>
    </source>
</evidence>
<evidence type="ECO:0000256" key="1">
    <source>
        <dbReference type="SAM" id="Phobius"/>
    </source>
</evidence>
<protein>
    <submittedName>
        <fullName evidence="3">Hypothetical_protein</fullName>
    </submittedName>
</protein>